<organism evidence="2 3">
    <name type="scientific">Roseivivax jejudonensis</name>
    <dbReference type="NCBI Taxonomy" id="1529041"/>
    <lineage>
        <taxon>Bacteria</taxon>
        <taxon>Pseudomonadati</taxon>
        <taxon>Pseudomonadota</taxon>
        <taxon>Alphaproteobacteria</taxon>
        <taxon>Rhodobacterales</taxon>
        <taxon>Roseobacteraceae</taxon>
        <taxon>Roseivivax</taxon>
    </lineage>
</organism>
<evidence type="ECO:0000256" key="1">
    <source>
        <dbReference type="SAM" id="MobiDB-lite"/>
    </source>
</evidence>
<accession>A0A1X6Z6V2</accession>
<keyword evidence="3" id="KW-1185">Reference proteome</keyword>
<gene>
    <name evidence="2" type="ORF">ROJ8625_02077</name>
</gene>
<evidence type="ECO:0000313" key="2">
    <source>
        <dbReference type="EMBL" id="SLN42520.1"/>
    </source>
</evidence>
<proteinExistence type="predicted"/>
<reference evidence="2 3" key="1">
    <citation type="submission" date="2017-03" db="EMBL/GenBank/DDBJ databases">
        <authorList>
            <person name="Afonso C.L."/>
            <person name="Miller P.J."/>
            <person name="Scott M.A."/>
            <person name="Spackman E."/>
            <person name="Goraichik I."/>
            <person name="Dimitrov K.M."/>
            <person name="Suarez D.L."/>
            <person name="Swayne D.E."/>
        </authorList>
    </citation>
    <scope>NUCLEOTIDE SEQUENCE [LARGE SCALE GENOMIC DNA]</scope>
    <source>
        <strain evidence="2 3">CECT 8625</strain>
    </source>
</reference>
<protein>
    <submittedName>
        <fullName evidence="2">Uncharacterized protein</fullName>
    </submittedName>
</protein>
<dbReference type="EMBL" id="FWFK01000003">
    <property type="protein sequence ID" value="SLN42520.1"/>
    <property type="molecule type" value="Genomic_DNA"/>
</dbReference>
<evidence type="ECO:0000313" key="3">
    <source>
        <dbReference type="Proteomes" id="UP000193570"/>
    </source>
</evidence>
<sequence>MAPLYRIPMLRTAATRRAPMGLGDLPTRDTTTENKD</sequence>
<feature type="compositionally biased region" description="Basic and acidic residues" evidence="1">
    <location>
        <begin position="26"/>
        <end position="36"/>
    </location>
</feature>
<dbReference type="AlphaFoldDB" id="A0A1X6Z6V2"/>
<dbReference type="Proteomes" id="UP000193570">
    <property type="component" value="Unassembled WGS sequence"/>
</dbReference>
<feature type="region of interest" description="Disordered" evidence="1">
    <location>
        <begin position="17"/>
        <end position="36"/>
    </location>
</feature>
<name>A0A1X6Z6V2_9RHOB</name>